<evidence type="ECO:0000313" key="1">
    <source>
        <dbReference type="EMBL" id="PSR73421.1"/>
    </source>
</evidence>
<organism evidence="1 2">
    <name type="scientific">Hermanssonia centrifuga</name>
    <dbReference type="NCBI Taxonomy" id="98765"/>
    <lineage>
        <taxon>Eukaryota</taxon>
        <taxon>Fungi</taxon>
        <taxon>Dikarya</taxon>
        <taxon>Basidiomycota</taxon>
        <taxon>Agaricomycotina</taxon>
        <taxon>Agaricomycetes</taxon>
        <taxon>Polyporales</taxon>
        <taxon>Meruliaceae</taxon>
        <taxon>Hermanssonia</taxon>
    </lineage>
</organism>
<evidence type="ECO:0000313" key="2">
    <source>
        <dbReference type="Proteomes" id="UP000186601"/>
    </source>
</evidence>
<proteinExistence type="predicted"/>
<dbReference type="Proteomes" id="UP000186601">
    <property type="component" value="Unassembled WGS sequence"/>
</dbReference>
<dbReference type="AlphaFoldDB" id="A0A2R6NM23"/>
<keyword evidence="2" id="KW-1185">Reference proteome</keyword>
<reference evidence="1 2" key="1">
    <citation type="submission" date="2018-02" db="EMBL/GenBank/DDBJ databases">
        <title>Genome sequence of the basidiomycete white-rot fungus Phlebia centrifuga.</title>
        <authorList>
            <person name="Granchi Z."/>
            <person name="Peng M."/>
            <person name="de Vries R.P."/>
            <person name="Hilden K."/>
            <person name="Makela M.R."/>
            <person name="Grigoriev I."/>
            <person name="Riley R."/>
        </authorList>
    </citation>
    <scope>NUCLEOTIDE SEQUENCE [LARGE SCALE GENOMIC DNA]</scope>
    <source>
        <strain evidence="1 2">FBCC195</strain>
    </source>
</reference>
<name>A0A2R6NM23_9APHY</name>
<dbReference type="EMBL" id="MLYV02001076">
    <property type="protein sequence ID" value="PSR73421.1"/>
    <property type="molecule type" value="Genomic_DNA"/>
</dbReference>
<protein>
    <submittedName>
        <fullName evidence="1">Uncharacterized protein</fullName>
    </submittedName>
</protein>
<gene>
    <name evidence="1" type="ORF">PHLCEN_2v10713</name>
</gene>
<accession>A0A2R6NM23</accession>
<sequence>MPGQGRSFTSTEMILLPVWAWFGTRRRRRYEAYGVHGPLGEVWELRSFNETGLRMKRRWCKVVNSWARFAEAKKTM</sequence>
<comment type="caution">
    <text evidence="1">The sequence shown here is derived from an EMBL/GenBank/DDBJ whole genome shotgun (WGS) entry which is preliminary data.</text>
</comment>